<sequence length="130" mass="14563">MHQTTPYIRCAKIPSMYQTTSGCSEVVTLIFADVRNVDSSLNITFSSAKRMECLIPVMLYELTVGILLKSSLISSTVSSEMGFFLEPGCLTIPTARNLSNHVLTVFTSGDSCLYVLWKFRWREILLEIPS</sequence>
<evidence type="ECO:0000313" key="1">
    <source>
        <dbReference type="EMBL" id="GIY48594.1"/>
    </source>
</evidence>
<dbReference type="AlphaFoldDB" id="A0AAV4TTT6"/>
<gene>
    <name evidence="1" type="ORF">CEXT_579131</name>
</gene>
<dbReference type="Proteomes" id="UP001054945">
    <property type="component" value="Unassembled WGS sequence"/>
</dbReference>
<dbReference type="EMBL" id="BPLR01011730">
    <property type="protein sequence ID" value="GIY48594.1"/>
    <property type="molecule type" value="Genomic_DNA"/>
</dbReference>
<keyword evidence="2" id="KW-1185">Reference proteome</keyword>
<accession>A0AAV4TTT6</accession>
<comment type="caution">
    <text evidence="1">The sequence shown here is derived from an EMBL/GenBank/DDBJ whole genome shotgun (WGS) entry which is preliminary data.</text>
</comment>
<evidence type="ECO:0000313" key="2">
    <source>
        <dbReference type="Proteomes" id="UP001054945"/>
    </source>
</evidence>
<proteinExistence type="predicted"/>
<name>A0AAV4TTT6_CAEEX</name>
<reference evidence="1 2" key="1">
    <citation type="submission" date="2021-06" db="EMBL/GenBank/DDBJ databases">
        <title>Caerostris extrusa draft genome.</title>
        <authorList>
            <person name="Kono N."/>
            <person name="Arakawa K."/>
        </authorList>
    </citation>
    <scope>NUCLEOTIDE SEQUENCE [LARGE SCALE GENOMIC DNA]</scope>
</reference>
<protein>
    <submittedName>
        <fullName evidence="1">Uncharacterized protein</fullName>
    </submittedName>
</protein>
<organism evidence="1 2">
    <name type="scientific">Caerostris extrusa</name>
    <name type="common">Bark spider</name>
    <name type="synonym">Caerostris bankana</name>
    <dbReference type="NCBI Taxonomy" id="172846"/>
    <lineage>
        <taxon>Eukaryota</taxon>
        <taxon>Metazoa</taxon>
        <taxon>Ecdysozoa</taxon>
        <taxon>Arthropoda</taxon>
        <taxon>Chelicerata</taxon>
        <taxon>Arachnida</taxon>
        <taxon>Araneae</taxon>
        <taxon>Araneomorphae</taxon>
        <taxon>Entelegynae</taxon>
        <taxon>Araneoidea</taxon>
        <taxon>Araneidae</taxon>
        <taxon>Caerostris</taxon>
    </lineage>
</organism>